<proteinExistence type="predicted"/>
<dbReference type="EMBL" id="JXTB01000056">
    <property type="protein sequence ID" value="PON69395.1"/>
    <property type="molecule type" value="Genomic_DNA"/>
</dbReference>
<dbReference type="AlphaFoldDB" id="A0A2P5D7Y2"/>
<keyword evidence="1" id="KW-1133">Transmembrane helix</keyword>
<name>A0A2P5D7Y2_PARAD</name>
<reference evidence="3" key="1">
    <citation type="submission" date="2016-06" db="EMBL/GenBank/DDBJ databases">
        <title>Parallel loss of symbiosis genes in relatives of nitrogen-fixing non-legume Parasponia.</title>
        <authorList>
            <person name="Van Velzen R."/>
            <person name="Holmer R."/>
            <person name="Bu F."/>
            <person name="Rutten L."/>
            <person name="Van Zeijl A."/>
            <person name="Liu W."/>
            <person name="Santuari L."/>
            <person name="Cao Q."/>
            <person name="Sharma T."/>
            <person name="Shen D."/>
            <person name="Roswanjaya Y."/>
            <person name="Wardhani T."/>
            <person name="Kalhor M.S."/>
            <person name="Jansen J."/>
            <person name="Van den Hoogen J."/>
            <person name="Gungor B."/>
            <person name="Hartog M."/>
            <person name="Hontelez J."/>
            <person name="Verver J."/>
            <person name="Yang W.-C."/>
            <person name="Schijlen E."/>
            <person name="Repin R."/>
            <person name="Schilthuizen M."/>
            <person name="Schranz E."/>
            <person name="Heidstra R."/>
            <person name="Miyata K."/>
            <person name="Fedorova E."/>
            <person name="Kohlen W."/>
            <person name="Bisseling T."/>
            <person name="Smit S."/>
            <person name="Geurts R."/>
        </authorList>
    </citation>
    <scope>NUCLEOTIDE SEQUENCE [LARGE SCALE GENOMIC DNA]</scope>
    <source>
        <strain evidence="3">cv. WU1-14</strain>
    </source>
</reference>
<feature type="transmembrane region" description="Helical" evidence="1">
    <location>
        <begin position="126"/>
        <end position="143"/>
    </location>
</feature>
<evidence type="ECO:0008006" key="4">
    <source>
        <dbReference type="Google" id="ProtNLM"/>
    </source>
</evidence>
<dbReference type="Proteomes" id="UP000237105">
    <property type="component" value="Unassembled WGS sequence"/>
</dbReference>
<keyword evidence="1" id="KW-0472">Membrane</keyword>
<sequence>MTQFLDRESFFFSHSHFCELESNSFHVYPNNGEFCPPLPLFPLHHFAPPLPMTHHLQIPTLHSLSLPFLSLRSSPSSSTPLLSSTKPIVFSSLRKIHASRSKLLLRSHSTRSHLPLRLRCRCAKPIPFILSFAIGVMVRFIIAKPVEVT</sequence>
<comment type="caution">
    <text evidence="2">The sequence shown here is derived from an EMBL/GenBank/DDBJ whole genome shotgun (WGS) entry which is preliminary data.</text>
</comment>
<organism evidence="2 3">
    <name type="scientific">Parasponia andersonii</name>
    <name type="common">Sponia andersonii</name>
    <dbReference type="NCBI Taxonomy" id="3476"/>
    <lineage>
        <taxon>Eukaryota</taxon>
        <taxon>Viridiplantae</taxon>
        <taxon>Streptophyta</taxon>
        <taxon>Embryophyta</taxon>
        <taxon>Tracheophyta</taxon>
        <taxon>Spermatophyta</taxon>
        <taxon>Magnoliopsida</taxon>
        <taxon>eudicotyledons</taxon>
        <taxon>Gunneridae</taxon>
        <taxon>Pentapetalae</taxon>
        <taxon>rosids</taxon>
        <taxon>fabids</taxon>
        <taxon>Rosales</taxon>
        <taxon>Cannabaceae</taxon>
        <taxon>Parasponia</taxon>
    </lineage>
</organism>
<evidence type="ECO:0000313" key="3">
    <source>
        <dbReference type="Proteomes" id="UP000237105"/>
    </source>
</evidence>
<keyword evidence="3" id="KW-1185">Reference proteome</keyword>
<gene>
    <name evidence="2" type="ORF">PanWU01x14_088360</name>
</gene>
<accession>A0A2P5D7Y2</accession>
<keyword evidence="1" id="KW-0812">Transmembrane</keyword>
<evidence type="ECO:0000256" key="1">
    <source>
        <dbReference type="SAM" id="Phobius"/>
    </source>
</evidence>
<evidence type="ECO:0000313" key="2">
    <source>
        <dbReference type="EMBL" id="PON69395.1"/>
    </source>
</evidence>
<protein>
    <recommendedName>
        <fullName evidence="4">Transmembrane protein</fullName>
    </recommendedName>
</protein>